<sequence length="312" mass="34439">MSRRRGPGTWRARLRRLRERRLAAPLGAPLPQRRLFLLPTRFGLGWAGLATLLLLLGINYQNTLLHALAFWLIALGVVVLFRTWRNLLGVRLSLRLPGEVFAGGEACLGLVAEARRARTALVVRCGGRRARLDLRRGRGEGELYLPAPRRGALALPALRLETRWPLGLVRALAWQAHDAELLVWPAPIEAPPPDRRPGAGGLDSGDFAGLRRFVPGDSPTRLAWKQWSRTGTLATKAFEAPPRESAWLDYAACPGDPEHRLSLLCGRVLAHHRAGERFGLRLPDRVLAPGQGEAHRRAALDALSRCRPPEGA</sequence>
<reference evidence="2 3" key="1">
    <citation type="submission" date="2023-04" db="EMBL/GenBank/DDBJ databases">
        <title>A long-awaited taxogenomic arrangement of the family Halomonadaceae.</title>
        <authorList>
            <person name="De La Haba R."/>
            <person name="Chuvochina M."/>
            <person name="Wittouck S."/>
            <person name="Arahal D.R."/>
            <person name="Sanchez-Porro C."/>
            <person name="Hugenholtz P."/>
            <person name="Ventosa A."/>
        </authorList>
    </citation>
    <scope>NUCLEOTIDE SEQUENCE [LARGE SCALE GENOMIC DNA]</scope>
    <source>
        <strain evidence="2 3">DSM 23530</strain>
    </source>
</reference>
<evidence type="ECO:0000313" key="2">
    <source>
        <dbReference type="EMBL" id="MDR5865297.1"/>
    </source>
</evidence>
<keyword evidence="1" id="KW-0812">Transmembrane</keyword>
<keyword evidence="1" id="KW-0472">Membrane</keyword>
<gene>
    <name evidence="2" type="ORF">QC818_00660</name>
</gene>
<feature type="transmembrane region" description="Helical" evidence="1">
    <location>
        <begin position="64"/>
        <end position="84"/>
    </location>
</feature>
<organism evidence="2 3">
    <name type="scientific">Halomonas koreensis</name>
    <dbReference type="NCBI Taxonomy" id="245385"/>
    <lineage>
        <taxon>Bacteria</taxon>
        <taxon>Pseudomonadati</taxon>
        <taxon>Pseudomonadota</taxon>
        <taxon>Gammaproteobacteria</taxon>
        <taxon>Oceanospirillales</taxon>
        <taxon>Halomonadaceae</taxon>
        <taxon>Halomonas</taxon>
    </lineage>
</organism>
<feature type="transmembrane region" description="Helical" evidence="1">
    <location>
        <begin position="35"/>
        <end position="58"/>
    </location>
</feature>
<accession>A0ABU1FX91</accession>
<comment type="caution">
    <text evidence="2">The sequence shown here is derived from an EMBL/GenBank/DDBJ whole genome shotgun (WGS) entry which is preliminary data.</text>
</comment>
<keyword evidence="1" id="KW-1133">Transmembrane helix</keyword>
<evidence type="ECO:0000256" key="1">
    <source>
        <dbReference type="SAM" id="Phobius"/>
    </source>
</evidence>
<dbReference type="EMBL" id="JARWAK010000001">
    <property type="protein sequence ID" value="MDR5865297.1"/>
    <property type="molecule type" value="Genomic_DNA"/>
</dbReference>
<dbReference type="RefSeq" id="WP_309650894.1">
    <property type="nucleotide sequence ID" value="NZ_JARWAK010000001.1"/>
</dbReference>
<proteinExistence type="predicted"/>
<evidence type="ECO:0000313" key="3">
    <source>
        <dbReference type="Proteomes" id="UP001264519"/>
    </source>
</evidence>
<protein>
    <submittedName>
        <fullName evidence="2">DUF58 domain-containing protein</fullName>
    </submittedName>
</protein>
<dbReference type="Proteomes" id="UP001264519">
    <property type="component" value="Unassembled WGS sequence"/>
</dbReference>
<dbReference type="PANTHER" id="PTHR34351:SF1">
    <property type="entry name" value="SLR1927 PROTEIN"/>
    <property type="match status" value="1"/>
</dbReference>
<keyword evidence="3" id="KW-1185">Reference proteome</keyword>
<dbReference type="PANTHER" id="PTHR34351">
    <property type="entry name" value="SLR1927 PROTEIN-RELATED"/>
    <property type="match status" value="1"/>
</dbReference>
<name>A0ABU1FX91_9GAMM</name>